<comment type="subcellular location">
    <subcellularLocation>
        <location evidence="1">Membrane</location>
        <topology evidence="1">Multi-pass membrane protein</topology>
    </subcellularLocation>
</comment>
<evidence type="ECO:0008006" key="7">
    <source>
        <dbReference type="Google" id="ProtNLM"/>
    </source>
</evidence>
<dbReference type="AlphaFoldDB" id="A0A382I129"/>
<accession>A0A382I129</accession>
<gene>
    <name evidence="6" type="ORF">METZ01_LOCUS245883</name>
</gene>
<keyword evidence="4 5" id="KW-0472">Membrane</keyword>
<dbReference type="EMBL" id="UINC01064398">
    <property type="protein sequence ID" value="SVB93029.1"/>
    <property type="molecule type" value="Genomic_DNA"/>
</dbReference>
<keyword evidence="2 5" id="KW-0812">Transmembrane</keyword>
<dbReference type="InterPro" id="IPR006696">
    <property type="entry name" value="DUF423"/>
</dbReference>
<dbReference type="GO" id="GO:0005886">
    <property type="term" value="C:plasma membrane"/>
    <property type="evidence" value="ECO:0007669"/>
    <property type="project" value="TreeGrafter"/>
</dbReference>
<reference evidence="6" key="1">
    <citation type="submission" date="2018-05" db="EMBL/GenBank/DDBJ databases">
        <authorList>
            <person name="Lanie J.A."/>
            <person name="Ng W.-L."/>
            <person name="Kazmierczak K.M."/>
            <person name="Andrzejewski T.M."/>
            <person name="Davidsen T.M."/>
            <person name="Wayne K.J."/>
            <person name="Tettelin H."/>
            <person name="Glass J.I."/>
            <person name="Rusch D."/>
            <person name="Podicherti R."/>
            <person name="Tsui H.-C.T."/>
            <person name="Winkler M.E."/>
        </authorList>
    </citation>
    <scope>NUCLEOTIDE SEQUENCE</scope>
</reference>
<evidence type="ECO:0000313" key="6">
    <source>
        <dbReference type="EMBL" id="SVB93029.1"/>
    </source>
</evidence>
<dbReference type="Pfam" id="PF04241">
    <property type="entry name" value="DUF423"/>
    <property type="match status" value="1"/>
</dbReference>
<protein>
    <recommendedName>
        <fullName evidence="7">DUF423 domain-containing protein</fullName>
    </recommendedName>
</protein>
<feature type="transmembrane region" description="Helical" evidence="5">
    <location>
        <begin position="54"/>
        <end position="72"/>
    </location>
</feature>
<keyword evidence="3 5" id="KW-1133">Transmembrane helix</keyword>
<evidence type="ECO:0000256" key="3">
    <source>
        <dbReference type="ARBA" id="ARBA00022989"/>
    </source>
</evidence>
<sequence>MGAFGAHGLKNRVTPADLIIFETGVKYQMYHALGLILIGILGFHYNSDIIQTPAVLLSIGTLIFSGSLYILVFTGLRWMGAITPIGGILLVSGWGMLVFQIIKS</sequence>
<feature type="transmembrane region" description="Helical" evidence="5">
    <location>
        <begin position="29"/>
        <end position="47"/>
    </location>
</feature>
<proteinExistence type="predicted"/>
<evidence type="ECO:0000256" key="4">
    <source>
        <dbReference type="ARBA" id="ARBA00023136"/>
    </source>
</evidence>
<dbReference type="PANTHER" id="PTHR43461:SF1">
    <property type="entry name" value="TRANSMEMBRANE PROTEIN 256"/>
    <property type="match status" value="1"/>
</dbReference>
<organism evidence="6">
    <name type="scientific">marine metagenome</name>
    <dbReference type="NCBI Taxonomy" id="408172"/>
    <lineage>
        <taxon>unclassified sequences</taxon>
        <taxon>metagenomes</taxon>
        <taxon>ecological metagenomes</taxon>
    </lineage>
</organism>
<dbReference type="PANTHER" id="PTHR43461">
    <property type="entry name" value="TRANSMEMBRANE PROTEIN 256"/>
    <property type="match status" value="1"/>
</dbReference>
<feature type="transmembrane region" description="Helical" evidence="5">
    <location>
        <begin position="78"/>
        <end position="102"/>
    </location>
</feature>
<evidence type="ECO:0000256" key="1">
    <source>
        <dbReference type="ARBA" id="ARBA00004141"/>
    </source>
</evidence>
<evidence type="ECO:0000256" key="5">
    <source>
        <dbReference type="SAM" id="Phobius"/>
    </source>
</evidence>
<name>A0A382I129_9ZZZZ</name>
<evidence type="ECO:0000256" key="2">
    <source>
        <dbReference type="ARBA" id="ARBA00022692"/>
    </source>
</evidence>